<proteinExistence type="predicted"/>
<evidence type="ECO:0000313" key="1">
    <source>
        <dbReference type="EMBL" id="CAB4586984.1"/>
    </source>
</evidence>
<reference evidence="1" key="1">
    <citation type="submission" date="2020-05" db="EMBL/GenBank/DDBJ databases">
        <authorList>
            <person name="Chiriac C."/>
            <person name="Salcher M."/>
            <person name="Ghai R."/>
            <person name="Kavagutti S V."/>
        </authorList>
    </citation>
    <scope>NUCLEOTIDE SEQUENCE</scope>
</reference>
<dbReference type="EMBL" id="CAEZTR010000126">
    <property type="protein sequence ID" value="CAB4586984.1"/>
    <property type="molecule type" value="Genomic_DNA"/>
</dbReference>
<accession>A0A6J6FJ10</accession>
<gene>
    <name evidence="1" type="ORF">UFOPK1711_01586</name>
</gene>
<name>A0A6J6FJ10_9ZZZZ</name>
<dbReference type="AlphaFoldDB" id="A0A6J6FJ10"/>
<organism evidence="1">
    <name type="scientific">freshwater metagenome</name>
    <dbReference type="NCBI Taxonomy" id="449393"/>
    <lineage>
        <taxon>unclassified sequences</taxon>
        <taxon>metagenomes</taxon>
        <taxon>ecological metagenomes</taxon>
    </lineage>
</organism>
<protein>
    <submittedName>
        <fullName evidence="1">Unannotated protein</fullName>
    </submittedName>
</protein>
<sequence length="97" mass="10882">MTSRSQFRRDAIPHARVRGKTMDQYERYAGLIKTAGERPQFDAGCNCYPKFFGRHFLFRPASAIDSHKPIVDNTSTLVRGHGVEPRTASTKAPIMSA</sequence>